<dbReference type="PATRIC" id="fig|1129794.4.peg.2300"/>
<protein>
    <submittedName>
        <fullName evidence="1">Uncharacterized protein</fullName>
    </submittedName>
</protein>
<organism evidence="1 2">
    <name type="scientific">Paraglaciecola psychrophila 170</name>
    <dbReference type="NCBI Taxonomy" id="1129794"/>
    <lineage>
        <taxon>Bacteria</taxon>
        <taxon>Pseudomonadati</taxon>
        <taxon>Pseudomonadota</taxon>
        <taxon>Gammaproteobacteria</taxon>
        <taxon>Alteromonadales</taxon>
        <taxon>Alteromonadaceae</taxon>
        <taxon>Paraglaciecola</taxon>
    </lineage>
</organism>
<name>K7ABA5_9ALTE</name>
<dbReference type="RefSeq" id="WP_007638447.1">
    <property type="nucleotide sequence ID" value="NC_020514.1"/>
</dbReference>
<accession>K7ABA5</accession>
<evidence type="ECO:0000313" key="1">
    <source>
        <dbReference type="EMBL" id="AGH44432.1"/>
    </source>
</evidence>
<dbReference type="eggNOG" id="COG1414">
    <property type="taxonomic scope" value="Bacteria"/>
</dbReference>
<sequence length="51" mass="5698">MTKQFDKEELGKRKTYSAPALEKGMDIMELLAVEAEGLNIGEITKKLNKSV</sequence>
<reference evidence="1 2" key="1">
    <citation type="journal article" date="2013" name="Genome Announc.">
        <title>Complete Genome Sequence of Glaciecola psychrophila Strain 170T.</title>
        <authorList>
            <person name="Yin J."/>
            <person name="Chen J."/>
            <person name="Liu G."/>
            <person name="Yu Y."/>
            <person name="Song L."/>
            <person name="Wang X."/>
            <person name="Qu X."/>
        </authorList>
    </citation>
    <scope>NUCLEOTIDE SEQUENCE [LARGE SCALE GENOMIC DNA]</scope>
    <source>
        <strain evidence="1 2">170</strain>
    </source>
</reference>
<gene>
    <name evidence="1" type="ORF">C427_2323</name>
</gene>
<dbReference type="STRING" id="1129794.C427_2323"/>
<proteinExistence type="predicted"/>
<dbReference type="KEGG" id="gps:C427_2323"/>
<evidence type="ECO:0000313" key="2">
    <source>
        <dbReference type="Proteomes" id="UP000011864"/>
    </source>
</evidence>
<dbReference type="HOGENOM" id="CLU_3101855_0_0_6"/>
<keyword evidence="2" id="KW-1185">Reference proteome</keyword>
<dbReference type="Proteomes" id="UP000011864">
    <property type="component" value="Chromosome"/>
</dbReference>
<dbReference type="EMBL" id="CP003837">
    <property type="protein sequence ID" value="AGH44432.1"/>
    <property type="molecule type" value="Genomic_DNA"/>
</dbReference>
<dbReference type="AlphaFoldDB" id="K7ABA5"/>